<protein>
    <submittedName>
        <fullName evidence="2">Uncharacterized protein</fullName>
    </submittedName>
</protein>
<sequence length="108" mass="11564">MASLPVPPPQLPLIPGTALRMTSIGLDVDCLTCGIAVTVTIYQSNRNGNASKLMARHGPCGFFKWFPELFDYPEILACMPRSSSSPQLSAVPALSQSKRPQKCGPDCA</sequence>
<comment type="caution">
    <text evidence="2">The sequence shown here is derived from an EMBL/GenBank/DDBJ whole genome shotgun (WGS) entry which is preliminary data.</text>
</comment>
<feature type="compositionally biased region" description="Polar residues" evidence="1">
    <location>
        <begin position="81"/>
        <end position="98"/>
    </location>
</feature>
<name>A0AAD4DP24_9AGAM</name>
<dbReference type="AlphaFoldDB" id="A0AAD4DP24"/>
<accession>A0AAD4DP24</accession>
<feature type="region of interest" description="Disordered" evidence="1">
    <location>
        <begin position="81"/>
        <end position="108"/>
    </location>
</feature>
<gene>
    <name evidence="2" type="ORF">F5891DRAFT_1199930</name>
</gene>
<keyword evidence="3" id="KW-1185">Reference proteome</keyword>
<evidence type="ECO:0000313" key="3">
    <source>
        <dbReference type="Proteomes" id="UP001195769"/>
    </source>
</evidence>
<evidence type="ECO:0000313" key="2">
    <source>
        <dbReference type="EMBL" id="KAG1887467.1"/>
    </source>
</evidence>
<proteinExistence type="predicted"/>
<dbReference type="Proteomes" id="UP001195769">
    <property type="component" value="Unassembled WGS sequence"/>
</dbReference>
<dbReference type="RefSeq" id="XP_041216871.1">
    <property type="nucleotide sequence ID" value="XM_041368799.1"/>
</dbReference>
<dbReference type="EMBL" id="JABBWK010000210">
    <property type="protein sequence ID" value="KAG1887467.1"/>
    <property type="molecule type" value="Genomic_DNA"/>
</dbReference>
<reference evidence="2" key="1">
    <citation type="journal article" date="2020" name="New Phytol.">
        <title>Comparative genomics reveals dynamic genome evolution in host specialist ectomycorrhizal fungi.</title>
        <authorList>
            <person name="Lofgren L.A."/>
            <person name="Nguyen N.H."/>
            <person name="Vilgalys R."/>
            <person name="Ruytinx J."/>
            <person name="Liao H.L."/>
            <person name="Branco S."/>
            <person name="Kuo A."/>
            <person name="LaButti K."/>
            <person name="Lipzen A."/>
            <person name="Andreopoulos W."/>
            <person name="Pangilinan J."/>
            <person name="Riley R."/>
            <person name="Hundley H."/>
            <person name="Na H."/>
            <person name="Barry K."/>
            <person name="Grigoriev I.V."/>
            <person name="Stajich J.E."/>
            <person name="Kennedy P.G."/>
        </authorList>
    </citation>
    <scope>NUCLEOTIDE SEQUENCE</scope>
    <source>
        <strain evidence="2">FC203</strain>
    </source>
</reference>
<dbReference type="GeneID" id="64663097"/>
<evidence type="ECO:0000256" key="1">
    <source>
        <dbReference type="SAM" id="MobiDB-lite"/>
    </source>
</evidence>
<organism evidence="2 3">
    <name type="scientific">Suillus fuscotomentosus</name>
    <dbReference type="NCBI Taxonomy" id="1912939"/>
    <lineage>
        <taxon>Eukaryota</taxon>
        <taxon>Fungi</taxon>
        <taxon>Dikarya</taxon>
        <taxon>Basidiomycota</taxon>
        <taxon>Agaricomycotina</taxon>
        <taxon>Agaricomycetes</taxon>
        <taxon>Agaricomycetidae</taxon>
        <taxon>Boletales</taxon>
        <taxon>Suillineae</taxon>
        <taxon>Suillaceae</taxon>
        <taxon>Suillus</taxon>
    </lineage>
</organism>